<dbReference type="AlphaFoldDB" id="F8QDT7"/>
<accession>F8QDT7</accession>
<name>F8QDT7_SERL3</name>
<organism evidence="2">
    <name type="scientific">Serpula lacrymans var. lacrymans (strain S7.3)</name>
    <name type="common">Dry rot fungus</name>
    <dbReference type="NCBI Taxonomy" id="936435"/>
    <lineage>
        <taxon>Eukaryota</taxon>
        <taxon>Fungi</taxon>
        <taxon>Dikarya</taxon>
        <taxon>Basidiomycota</taxon>
        <taxon>Agaricomycotina</taxon>
        <taxon>Agaricomycetes</taxon>
        <taxon>Agaricomycetidae</taxon>
        <taxon>Boletales</taxon>
        <taxon>Coniophorineae</taxon>
        <taxon>Serpulaceae</taxon>
        <taxon>Serpula</taxon>
    </lineage>
</organism>
<dbReference type="HOGENOM" id="CLU_2980496_0_0_1"/>
<dbReference type="Proteomes" id="UP000008063">
    <property type="component" value="Unassembled WGS sequence"/>
</dbReference>
<keyword evidence="2" id="KW-1185">Reference proteome</keyword>
<evidence type="ECO:0000313" key="1">
    <source>
        <dbReference type="EMBL" id="EGN93758.1"/>
    </source>
</evidence>
<sequence length="58" mass="6584">MSLLQVKNNVGFRQRDYMRNVCDLRLVGPWGGVWKPTTVVLICGSLSTKDSKPERMMA</sequence>
<protein>
    <submittedName>
        <fullName evidence="1">Uncharacterized protein</fullName>
    </submittedName>
</protein>
<proteinExistence type="predicted"/>
<dbReference type="InParanoid" id="F8QDT7"/>
<dbReference type="EMBL" id="GL945491">
    <property type="protein sequence ID" value="EGN93758.1"/>
    <property type="molecule type" value="Genomic_DNA"/>
</dbReference>
<evidence type="ECO:0000313" key="2">
    <source>
        <dbReference type="Proteomes" id="UP000008063"/>
    </source>
</evidence>
<reference evidence="2" key="1">
    <citation type="journal article" date="2011" name="Science">
        <title>The plant cell wall-decomposing machinery underlies the functional diversity of forest fungi.</title>
        <authorList>
            <person name="Eastwood D.C."/>
            <person name="Floudas D."/>
            <person name="Binder M."/>
            <person name="Majcherczyk A."/>
            <person name="Schneider P."/>
            <person name="Aerts A."/>
            <person name="Asiegbu F.O."/>
            <person name="Baker S.E."/>
            <person name="Barry K."/>
            <person name="Bendiksby M."/>
            <person name="Blumentritt M."/>
            <person name="Coutinho P.M."/>
            <person name="Cullen D."/>
            <person name="de Vries R.P."/>
            <person name="Gathman A."/>
            <person name="Goodell B."/>
            <person name="Henrissat B."/>
            <person name="Ihrmark K."/>
            <person name="Kauserud H."/>
            <person name="Kohler A."/>
            <person name="LaButti K."/>
            <person name="Lapidus A."/>
            <person name="Lavin J.L."/>
            <person name="Lee Y.-H."/>
            <person name="Lindquist E."/>
            <person name="Lilly W."/>
            <person name="Lucas S."/>
            <person name="Morin E."/>
            <person name="Murat C."/>
            <person name="Oguiza J.A."/>
            <person name="Park J."/>
            <person name="Pisabarro A.G."/>
            <person name="Riley R."/>
            <person name="Rosling A."/>
            <person name="Salamov A."/>
            <person name="Schmidt O."/>
            <person name="Schmutz J."/>
            <person name="Skrede I."/>
            <person name="Stenlid J."/>
            <person name="Wiebenga A."/>
            <person name="Xie X."/>
            <person name="Kuees U."/>
            <person name="Hibbett D.S."/>
            <person name="Hoffmeister D."/>
            <person name="Hoegberg N."/>
            <person name="Martin F."/>
            <person name="Grigoriev I.V."/>
            <person name="Watkinson S.C."/>
        </authorList>
    </citation>
    <scope>NUCLEOTIDE SEQUENCE [LARGE SCALE GENOMIC DNA]</scope>
    <source>
        <strain evidence="2">strain S7.3</strain>
    </source>
</reference>
<gene>
    <name evidence="1" type="ORF">SERLA73DRAFT_189519</name>
</gene>